<feature type="binding site" evidence="7">
    <location>
        <begin position="87"/>
        <end position="90"/>
    </location>
    <ligand>
        <name>FMN</name>
        <dbReference type="ChEBI" id="CHEBI:58210"/>
    </ligand>
</feature>
<evidence type="ECO:0000256" key="7">
    <source>
        <dbReference type="HAMAP-Rule" id="MF_01984"/>
    </source>
</evidence>
<dbReference type="InterPro" id="IPR004507">
    <property type="entry name" value="UbiX-like"/>
</dbReference>
<dbReference type="NCBIfam" id="NF041206">
    <property type="entry name" value="VdcB"/>
    <property type="match status" value="1"/>
</dbReference>
<dbReference type="GO" id="GO:0016831">
    <property type="term" value="F:carboxy-lyase activity"/>
    <property type="evidence" value="ECO:0007669"/>
    <property type="project" value="TreeGrafter"/>
</dbReference>
<dbReference type="GO" id="GO:0106141">
    <property type="term" value="F:flavin prenyltransferase activity"/>
    <property type="evidence" value="ECO:0007669"/>
    <property type="project" value="UniProtKB-EC"/>
</dbReference>
<keyword evidence="2 7" id="KW-0285">Flavoprotein</keyword>
<evidence type="ECO:0000259" key="8">
    <source>
        <dbReference type="Pfam" id="PF02441"/>
    </source>
</evidence>
<comment type="caution">
    <text evidence="7">Lacks conserved residue(s) required for the propagation of feature annotation.</text>
</comment>
<protein>
    <recommendedName>
        <fullName evidence="7">Flavin prenyltransferase UbiX</fullName>
        <ecNumber evidence="7">2.5.1.129</ecNumber>
    </recommendedName>
</protein>
<evidence type="ECO:0000313" key="10">
    <source>
        <dbReference type="Proteomes" id="UP001152302"/>
    </source>
</evidence>
<keyword evidence="4 7" id="KW-0808">Transferase</keyword>
<evidence type="ECO:0000256" key="5">
    <source>
        <dbReference type="ARBA" id="ARBA00050612"/>
    </source>
</evidence>
<dbReference type="InterPro" id="IPR036551">
    <property type="entry name" value="Flavin_trans-like"/>
</dbReference>
<sequence length="197" mass="22113">MKLIIGISGATGAIFGIRLLEILRDTKNVETHLVMSQWAITTITEETDYSVSEVRELADYYYSPKNLGAAISSGSFNVDGMIVAPCSMKSLASISMGLADNLITRAADVMLKERKRLVLMTRETPLNNIHLENMLKLSQMGITIFPPMPAFYNHPKDLNDMVNHIVYRLISQFGIDKLPQEKVWTGFTKQEQKNVNC</sequence>
<feature type="binding site" evidence="7">
    <location>
        <position position="168"/>
    </location>
    <ligand>
        <name>dimethylallyl phosphate</name>
        <dbReference type="ChEBI" id="CHEBI:88052"/>
    </ligand>
</feature>
<comment type="similarity">
    <text evidence="6 7">Belongs to the UbiX/PAD1 family.</text>
</comment>
<dbReference type="NCBIfam" id="TIGR00421">
    <property type="entry name" value="ubiX_pad"/>
    <property type="match status" value="1"/>
</dbReference>
<dbReference type="PANTHER" id="PTHR43374">
    <property type="entry name" value="FLAVIN PRENYLTRANSFERASE"/>
    <property type="match status" value="1"/>
</dbReference>
<feature type="domain" description="Flavoprotein" evidence="8">
    <location>
        <begin position="1"/>
        <end position="170"/>
    </location>
</feature>
<evidence type="ECO:0000256" key="2">
    <source>
        <dbReference type="ARBA" id="ARBA00022630"/>
    </source>
</evidence>
<evidence type="ECO:0000256" key="4">
    <source>
        <dbReference type="ARBA" id="ARBA00022679"/>
    </source>
</evidence>
<proteinExistence type="inferred from homology"/>
<dbReference type="AlphaFoldDB" id="A0A9X4LE86"/>
<organism evidence="9 10">
    <name type="scientific">Staphylococcus equorum</name>
    <dbReference type="NCBI Taxonomy" id="246432"/>
    <lineage>
        <taxon>Bacteria</taxon>
        <taxon>Bacillati</taxon>
        <taxon>Bacillota</taxon>
        <taxon>Bacilli</taxon>
        <taxon>Bacillales</taxon>
        <taxon>Staphylococcaceae</taxon>
        <taxon>Staphylococcus</taxon>
    </lineage>
</organism>
<comment type="function">
    <text evidence="7">Flavin prenyltransferase that catalyzes the synthesis of the prenylated FMN cofactor (prenyl-FMN) for 4-hydroxy-3-polyprenylbenzoic acid decarboxylase UbiD. The prenyltransferase is metal-independent and links a dimethylallyl moiety from dimethylallyl monophosphate (DMAP) to the flavin N5 and C6 atoms of FMN.</text>
</comment>
<evidence type="ECO:0000256" key="3">
    <source>
        <dbReference type="ARBA" id="ARBA00022643"/>
    </source>
</evidence>
<keyword evidence="3 7" id="KW-0288">FMN</keyword>
<evidence type="ECO:0000256" key="1">
    <source>
        <dbReference type="ARBA" id="ARBA00022602"/>
    </source>
</evidence>
<gene>
    <name evidence="7" type="primary">ubiX</name>
    <name evidence="9" type="ORF">M4L21_04105</name>
</gene>
<accession>A0A9X4LE86</accession>
<comment type="catalytic activity">
    <reaction evidence="5 7">
        <text>dimethylallyl phosphate + FMNH2 = prenylated FMNH2 + phosphate</text>
        <dbReference type="Rhea" id="RHEA:37743"/>
        <dbReference type="ChEBI" id="CHEBI:43474"/>
        <dbReference type="ChEBI" id="CHEBI:57618"/>
        <dbReference type="ChEBI" id="CHEBI:87467"/>
        <dbReference type="ChEBI" id="CHEBI:88052"/>
        <dbReference type="EC" id="2.5.1.129"/>
    </reaction>
</comment>
<dbReference type="Pfam" id="PF02441">
    <property type="entry name" value="Flavoprotein"/>
    <property type="match status" value="1"/>
</dbReference>
<dbReference type="SUPFAM" id="SSF52507">
    <property type="entry name" value="Homo-oligomeric flavin-containing Cys decarboxylases, HFCD"/>
    <property type="match status" value="1"/>
</dbReference>
<dbReference type="RefSeq" id="WP_277580658.1">
    <property type="nucleotide sequence ID" value="NZ_JAMBPV010000002.1"/>
</dbReference>
<dbReference type="NCBIfam" id="NF004685">
    <property type="entry name" value="PRK06029.1"/>
    <property type="match status" value="1"/>
</dbReference>
<feature type="binding site" evidence="7">
    <location>
        <position position="36"/>
    </location>
    <ligand>
        <name>FMN</name>
        <dbReference type="ChEBI" id="CHEBI:58210"/>
    </ligand>
</feature>
<reference evidence="9" key="1">
    <citation type="submission" date="2022-05" db="EMBL/GenBank/DDBJ databases">
        <title>Comparative genomics of Staphylococcus equorum isolates.</title>
        <authorList>
            <person name="Luelf R.H."/>
        </authorList>
    </citation>
    <scope>NUCLEOTIDE SEQUENCE</scope>
    <source>
        <strain evidence="9">TMW 2.2343</strain>
    </source>
</reference>
<evidence type="ECO:0000313" key="9">
    <source>
        <dbReference type="EMBL" id="MDG0858503.1"/>
    </source>
</evidence>
<feature type="binding site" evidence="7">
    <location>
        <begin position="9"/>
        <end position="11"/>
    </location>
    <ligand>
        <name>FMN</name>
        <dbReference type="ChEBI" id="CHEBI:58210"/>
    </ligand>
</feature>
<keyword evidence="1 7" id="KW-0637">Prenyltransferase</keyword>
<dbReference type="FunFam" id="3.40.50.1950:FF:000001">
    <property type="entry name" value="Flavin prenyltransferase UbiX"/>
    <property type="match status" value="1"/>
</dbReference>
<comment type="caution">
    <text evidence="9">The sequence shown here is derived from an EMBL/GenBank/DDBJ whole genome shotgun (WGS) entry which is preliminary data.</text>
</comment>
<feature type="binding site" evidence="7">
    <location>
        <position position="152"/>
    </location>
    <ligand>
        <name>dimethylallyl phosphate</name>
        <dbReference type="ChEBI" id="CHEBI:88052"/>
    </ligand>
</feature>
<dbReference type="EC" id="2.5.1.129" evidence="7"/>
<evidence type="ECO:0000256" key="6">
    <source>
        <dbReference type="ARBA" id="ARBA00060793"/>
    </source>
</evidence>
<dbReference type="HAMAP" id="MF_01984">
    <property type="entry name" value="ubiX_pad"/>
    <property type="match status" value="1"/>
</dbReference>
<dbReference type="Gene3D" id="3.40.50.1950">
    <property type="entry name" value="Flavin prenyltransferase-like"/>
    <property type="match status" value="1"/>
</dbReference>
<dbReference type="InterPro" id="IPR003382">
    <property type="entry name" value="Flavoprotein"/>
</dbReference>
<dbReference type="EMBL" id="JAMBPX010000002">
    <property type="protein sequence ID" value="MDG0858503.1"/>
    <property type="molecule type" value="Genomic_DNA"/>
</dbReference>
<feature type="binding site" evidence="7">
    <location>
        <position position="122"/>
    </location>
    <ligand>
        <name>FMN</name>
        <dbReference type="ChEBI" id="CHEBI:58210"/>
    </ligand>
</feature>
<dbReference type="PANTHER" id="PTHR43374:SF1">
    <property type="entry name" value="FLAVIN PRENYLTRANSFERASE PAD1, MITOCHONDRIAL"/>
    <property type="match status" value="1"/>
</dbReference>
<name>A0A9X4LE86_9STAP</name>
<dbReference type="Proteomes" id="UP001152302">
    <property type="component" value="Unassembled WGS sequence"/>
</dbReference>